<organism evidence="2">
    <name type="scientific">freshwater metagenome</name>
    <dbReference type="NCBI Taxonomy" id="449393"/>
    <lineage>
        <taxon>unclassified sequences</taxon>
        <taxon>metagenomes</taxon>
        <taxon>ecological metagenomes</taxon>
    </lineage>
</organism>
<reference evidence="2" key="1">
    <citation type="submission" date="2020-05" db="EMBL/GenBank/DDBJ databases">
        <authorList>
            <person name="Chiriac C."/>
            <person name="Salcher M."/>
            <person name="Ghai R."/>
            <person name="Kavagutti S V."/>
        </authorList>
    </citation>
    <scope>NUCLEOTIDE SEQUENCE</scope>
</reference>
<protein>
    <submittedName>
        <fullName evidence="2">Unannotated protein</fullName>
    </submittedName>
</protein>
<feature type="region of interest" description="Disordered" evidence="1">
    <location>
        <begin position="143"/>
        <end position="164"/>
    </location>
</feature>
<name>A0A6J5ZW64_9ZZZZ</name>
<gene>
    <name evidence="2" type="ORF">UFOPK3522_01023</name>
</gene>
<evidence type="ECO:0000256" key="1">
    <source>
        <dbReference type="SAM" id="MobiDB-lite"/>
    </source>
</evidence>
<dbReference type="EMBL" id="CAESAO010000088">
    <property type="protein sequence ID" value="CAB4344990.1"/>
    <property type="molecule type" value="Genomic_DNA"/>
</dbReference>
<evidence type="ECO:0000313" key="2">
    <source>
        <dbReference type="EMBL" id="CAB4344990.1"/>
    </source>
</evidence>
<proteinExistence type="predicted"/>
<sequence>MANMLADARDRTASELDAATRALGEAREIAHAARVAARKMSARAKDHQAAVEAARNLESVQGRYESALAAHAAAAAAVEAARRDVRSPNEIALASAVALADDRRTKAREAAGASRAKMKAAANNIRATEFARLKVRFAEKTAGKTPRQWTAPGSTYDDERAASQTREKKAIRQAEAIYRAACLSADQVREASVTAAIKRWRNQSRAPK</sequence>
<accession>A0A6J5ZW64</accession>
<dbReference type="AlphaFoldDB" id="A0A6J5ZW64"/>